<comment type="similarity">
    <text evidence="2">Belongs to the fimbrial protein family.</text>
</comment>
<accession>A0A198GHY6</accession>
<proteinExistence type="inferred from homology"/>
<keyword evidence="4" id="KW-0732">Signal</keyword>
<name>A0A198GHY6_9GAMM</name>
<comment type="caution">
    <text evidence="7">The sequence shown here is derived from an EMBL/GenBank/DDBJ whole genome shotgun (WGS) entry which is preliminary data.</text>
</comment>
<gene>
    <name evidence="7" type="ORF">M983_0472</name>
</gene>
<keyword evidence="8" id="KW-1185">Reference proteome</keyword>
<comment type="subcellular location">
    <subcellularLocation>
        <location evidence="1">Fimbrium</location>
    </subcellularLocation>
</comment>
<dbReference type="Pfam" id="PF09160">
    <property type="entry name" value="FimH_man-bind"/>
    <property type="match status" value="1"/>
</dbReference>
<dbReference type="STRING" id="1354337.M983_0472"/>
<evidence type="ECO:0000313" key="8">
    <source>
        <dbReference type="Proteomes" id="UP000094023"/>
    </source>
</evidence>
<evidence type="ECO:0000313" key="7">
    <source>
        <dbReference type="EMBL" id="OAT36723.1"/>
    </source>
</evidence>
<protein>
    <submittedName>
        <fullName evidence="7">Mannose-specific adhesin</fullName>
    </submittedName>
</protein>
<dbReference type="Pfam" id="PF00419">
    <property type="entry name" value="Fimbrial"/>
    <property type="match status" value="1"/>
</dbReference>
<dbReference type="InterPro" id="IPR008966">
    <property type="entry name" value="Adhesion_dom_sf"/>
</dbReference>
<dbReference type="OrthoDB" id="6466816at2"/>
<dbReference type="SUPFAM" id="SSF49401">
    <property type="entry name" value="Bacterial adhesins"/>
    <property type="match status" value="2"/>
</dbReference>
<feature type="domain" description="Fimbrial-type adhesion" evidence="5">
    <location>
        <begin position="199"/>
        <end position="303"/>
    </location>
</feature>
<dbReference type="CDD" id="cd10466">
    <property type="entry name" value="FimH_man-bind"/>
    <property type="match status" value="1"/>
</dbReference>
<dbReference type="GO" id="GO:0043709">
    <property type="term" value="P:cell adhesion involved in single-species biofilm formation"/>
    <property type="evidence" value="ECO:0007669"/>
    <property type="project" value="TreeGrafter"/>
</dbReference>
<feature type="chain" id="PRO_5008279053" evidence="4">
    <location>
        <begin position="23"/>
        <end position="303"/>
    </location>
</feature>
<dbReference type="InterPro" id="IPR015243">
    <property type="entry name" value="FimH_man-bd"/>
</dbReference>
<dbReference type="AlphaFoldDB" id="A0A198GHY6"/>
<evidence type="ECO:0000256" key="2">
    <source>
        <dbReference type="ARBA" id="ARBA00006671"/>
    </source>
</evidence>
<dbReference type="Proteomes" id="UP000094023">
    <property type="component" value="Unassembled WGS sequence"/>
</dbReference>
<keyword evidence="3" id="KW-0281">Fimbrium</keyword>
<dbReference type="PANTHER" id="PTHR33420:SF14">
    <property type="entry name" value="TYPE 1 FIMBRIN D-MANNOSE SPECIFIC ADHESIN"/>
    <property type="match status" value="1"/>
</dbReference>
<dbReference type="InterPro" id="IPR050263">
    <property type="entry name" value="Bact_Fimbrial_Adh_Pro"/>
</dbReference>
<evidence type="ECO:0000259" key="5">
    <source>
        <dbReference type="Pfam" id="PF00419"/>
    </source>
</evidence>
<evidence type="ECO:0000256" key="4">
    <source>
        <dbReference type="SAM" id="SignalP"/>
    </source>
</evidence>
<evidence type="ECO:0000256" key="3">
    <source>
        <dbReference type="ARBA" id="ARBA00023263"/>
    </source>
</evidence>
<dbReference type="InterPro" id="IPR036937">
    <property type="entry name" value="Adhesion_dom_fimbrial_sf"/>
</dbReference>
<reference evidence="7 8" key="1">
    <citation type="submission" date="2016-04" db="EMBL/GenBank/DDBJ databases">
        <title>ATOL: Assembling a taxonomically balanced genome-scale reconstruction of the evolutionary history of the Enterobacteriaceae.</title>
        <authorList>
            <person name="Plunkett G.III."/>
            <person name="Neeno-Eckwall E.C."/>
            <person name="Glasner J.D."/>
            <person name="Perna N.T."/>
        </authorList>
    </citation>
    <scope>NUCLEOTIDE SEQUENCE [LARGE SCALE GENOMIC DNA]</scope>
    <source>
        <strain evidence="7 8">ATCC 19692</strain>
    </source>
</reference>
<dbReference type="EMBL" id="LXEN01000019">
    <property type="protein sequence ID" value="OAT36723.1"/>
    <property type="molecule type" value="Genomic_DNA"/>
</dbReference>
<sequence length="303" mass="32626">MNLIRSGTLFAFFILFSTKALAFGCKVDGGQEIGSGNHNIYVTLGPDVQIGRNLIVDLSQHLSCYNSYDNYSDIDHVNLEPGTRLTGPLNRFTGSIYWNGSTYPLPLNTTTSVLHIAEPYPQPMPMKLYLTPLNSAANGVLVQAGSAIAQIKMYKIADLNGGDPRFFTWNIISNTDIVIPIGGCNVNNRNAVVNLPTYPAEAAIDLNIHCAQNRNISFSLSGQTANDGMTFVNTLSSDNSASKGMGVQITRNGTAIPINKLVRMGIVGNNPVSLGLRARYERTGGQVTAGKITSLVGVTFTYD</sequence>
<evidence type="ECO:0000259" key="6">
    <source>
        <dbReference type="Pfam" id="PF09160"/>
    </source>
</evidence>
<organism evidence="7 8">
    <name type="scientific">Proteus myxofaciens ATCC 19692</name>
    <dbReference type="NCBI Taxonomy" id="1354337"/>
    <lineage>
        <taxon>Bacteria</taxon>
        <taxon>Pseudomonadati</taxon>
        <taxon>Pseudomonadota</taxon>
        <taxon>Gammaproteobacteria</taxon>
        <taxon>Enterobacterales</taxon>
        <taxon>Morganellaceae</taxon>
        <taxon>Proteus</taxon>
    </lineage>
</organism>
<evidence type="ECO:0000256" key="1">
    <source>
        <dbReference type="ARBA" id="ARBA00004561"/>
    </source>
</evidence>
<dbReference type="RefSeq" id="WP_066746456.1">
    <property type="nucleotide sequence ID" value="NZ_LXEN01000019.1"/>
</dbReference>
<dbReference type="InterPro" id="IPR000259">
    <property type="entry name" value="Adhesion_dom_fimbrial"/>
</dbReference>
<dbReference type="Gene3D" id="2.60.40.1090">
    <property type="entry name" value="Fimbrial-type adhesion domain"/>
    <property type="match status" value="2"/>
</dbReference>
<dbReference type="GO" id="GO:0009289">
    <property type="term" value="C:pilus"/>
    <property type="evidence" value="ECO:0007669"/>
    <property type="project" value="UniProtKB-SubCell"/>
</dbReference>
<feature type="domain" description="FimH mannose-binding" evidence="6">
    <location>
        <begin position="25"/>
        <end position="170"/>
    </location>
</feature>
<dbReference type="PANTHER" id="PTHR33420">
    <property type="entry name" value="FIMBRIAL SUBUNIT ELFA-RELATED"/>
    <property type="match status" value="1"/>
</dbReference>
<feature type="signal peptide" evidence="4">
    <location>
        <begin position="1"/>
        <end position="22"/>
    </location>
</feature>